<proteinExistence type="predicted"/>
<dbReference type="InterPro" id="IPR013373">
    <property type="entry name" value="Flagellin/pilin_N_arc"/>
</dbReference>
<comment type="caution">
    <text evidence="3">The sequence shown here is derived from an EMBL/GenBank/DDBJ whole genome shotgun (WGS) entry which is preliminary data.</text>
</comment>
<keyword evidence="1" id="KW-0472">Membrane</keyword>
<organism evidence="3 4">
    <name type="scientific">Haloarchaeobius amylolyticus</name>
    <dbReference type="NCBI Taxonomy" id="1198296"/>
    <lineage>
        <taxon>Archaea</taxon>
        <taxon>Methanobacteriati</taxon>
        <taxon>Methanobacteriota</taxon>
        <taxon>Stenosarchaea group</taxon>
        <taxon>Halobacteria</taxon>
        <taxon>Halobacteriales</taxon>
        <taxon>Halorubellaceae</taxon>
        <taxon>Haloarchaeobius</taxon>
    </lineage>
</organism>
<accession>A0ABD6BCP7</accession>
<dbReference type="Proteomes" id="UP001597076">
    <property type="component" value="Unassembled WGS sequence"/>
</dbReference>
<keyword evidence="1" id="KW-0812">Transmembrane</keyword>
<dbReference type="PANTHER" id="PTHR38138">
    <property type="entry name" value="VNG6441H"/>
    <property type="match status" value="1"/>
</dbReference>
<dbReference type="Pfam" id="PF07790">
    <property type="entry name" value="Pilin_N"/>
    <property type="match status" value="1"/>
</dbReference>
<sequence>MLDGKSIQRKLVGNDDERAVSPVIGVILMVAITVILAAVIAAFVLDMGQGQTQNPQAGFDVTQENDTHSEVQIVSIDRLDSAEVTCDSNSNTASFDNPGVGNTTSIECNDENVSITGTYEGTSNVMN</sequence>
<dbReference type="InterPro" id="IPR012859">
    <property type="entry name" value="Pilin_N_archaeal"/>
</dbReference>
<keyword evidence="1" id="KW-1133">Transmembrane helix</keyword>
<protein>
    <submittedName>
        <fullName evidence="3">Type IV pilin</fullName>
    </submittedName>
</protein>
<dbReference type="RefSeq" id="WP_390284713.1">
    <property type="nucleotide sequence ID" value="NZ_JBHUDI010000003.1"/>
</dbReference>
<name>A0ABD6BCP7_9EURY</name>
<dbReference type="AlphaFoldDB" id="A0ABD6BCP7"/>
<gene>
    <name evidence="3" type="ORF">ACFR99_04305</name>
</gene>
<evidence type="ECO:0000313" key="3">
    <source>
        <dbReference type="EMBL" id="MFD1562771.1"/>
    </source>
</evidence>
<feature type="transmembrane region" description="Helical" evidence="1">
    <location>
        <begin position="20"/>
        <end position="45"/>
    </location>
</feature>
<dbReference type="PANTHER" id="PTHR38138:SF1">
    <property type="entry name" value="ARCHAEAL TYPE IV PILIN N-TERMINAL DOMAIN-CONTAINING PROTEIN"/>
    <property type="match status" value="1"/>
</dbReference>
<keyword evidence="4" id="KW-1185">Reference proteome</keyword>
<reference evidence="3 4" key="1">
    <citation type="journal article" date="2019" name="Int. J. Syst. Evol. Microbiol.">
        <title>The Global Catalogue of Microorganisms (GCM) 10K type strain sequencing project: providing services to taxonomists for standard genome sequencing and annotation.</title>
        <authorList>
            <consortium name="The Broad Institute Genomics Platform"/>
            <consortium name="The Broad Institute Genome Sequencing Center for Infectious Disease"/>
            <person name="Wu L."/>
            <person name="Ma J."/>
        </authorList>
    </citation>
    <scope>NUCLEOTIDE SEQUENCE [LARGE SCALE GENOMIC DNA]</scope>
    <source>
        <strain evidence="3 4">CGMCC 1.12230</strain>
    </source>
</reference>
<dbReference type="NCBIfam" id="TIGR02537">
    <property type="entry name" value="arch_flag_Nterm"/>
    <property type="match status" value="1"/>
</dbReference>
<evidence type="ECO:0000259" key="2">
    <source>
        <dbReference type="Pfam" id="PF07790"/>
    </source>
</evidence>
<dbReference type="EMBL" id="JBHUDI010000003">
    <property type="protein sequence ID" value="MFD1562771.1"/>
    <property type="molecule type" value="Genomic_DNA"/>
</dbReference>
<feature type="domain" description="Archaeal Type IV pilin N-terminal" evidence="2">
    <location>
        <begin position="18"/>
        <end position="73"/>
    </location>
</feature>
<evidence type="ECO:0000313" key="4">
    <source>
        <dbReference type="Proteomes" id="UP001597076"/>
    </source>
</evidence>
<evidence type="ECO:0000256" key="1">
    <source>
        <dbReference type="SAM" id="Phobius"/>
    </source>
</evidence>